<keyword evidence="10" id="KW-1185">Reference proteome</keyword>
<dbReference type="GO" id="GO:0046872">
    <property type="term" value="F:metal ion binding"/>
    <property type="evidence" value="ECO:0007669"/>
    <property type="project" value="UniProtKB-KW"/>
</dbReference>
<feature type="binding site" evidence="7">
    <location>
        <position position="86"/>
    </location>
    <ligand>
        <name>Mg(2+)</name>
        <dbReference type="ChEBI" id="CHEBI:18420"/>
        <label>1</label>
        <note>catalytic</note>
    </ligand>
</feature>
<reference evidence="9 10" key="1">
    <citation type="submission" date="2019-04" db="EMBL/GenBank/DDBJ databases">
        <title>Geobacter ruber sp. nov., ferric-reducing bacteria isolated from paddy soil.</title>
        <authorList>
            <person name="Xu Z."/>
            <person name="Masuda Y."/>
            <person name="Itoh H."/>
            <person name="Senoo K."/>
        </authorList>
    </citation>
    <scope>NUCLEOTIDE SEQUENCE [LARGE SCALE GENOMIC DNA]</scope>
    <source>
        <strain evidence="9 10">Red88</strain>
    </source>
</reference>
<comment type="cofactor">
    <cofactor evidence="2 7 8">
        <name>Mg(2+)</name>
        <dbReference type="ChEBI" id="CHEBI:18420"/>
    </cofactor>
</comment>
<dbReference type="FunFam" id="3.30.540.10:FF:000003">
    <property type="entry name" value="Inositol-1-monophosphatase"/>
    <property type="match status" value="1"/>
</dbReference>
<dbReference type="FunFam" id="3.40.190.80:FF:000002">
    <property type="entry name" value="Inositol-1-monophosphatase"/>
    <property type="match status" value="1"/>
</dbReference>
<comment type="caution">
    <text evidence="9">The sequence shown here is derived from an EMBL/GenBank/DDBJ whole genome shotgun (WGS) entry which is preliminary data.</text>
</comment>
<evidence type="ECO:0000256" key="5">
    <source>
        <dbReference type="ARBA" id="ARBA00022801"/>
    </source>
</evidence>
<dbReference type="PRINTS" id="PR01959">
    <property type="entry name" value="SBIMPHPHTASE"/>
</dbReference>
<dbReference type="PROSITE" id="PS00629">
    <property type="entry name" value="IMP_1"/>
    <property type="match status" value="1"/>
</dbReference>
<keyword evidence="6 7" id="KW-0460">Magnesium</keyword>
<dbReference type="InterPro" id="IPR033942">
    <property type="entry name" value="IMPase"/>
</dbReference>
<dbReference type="GO" id="GO:0007165">
    <property type="term" value="P:signal transduction"/>
    <property type="evidence" value="ECO:0007669"/>
    <property type="project" value="TreeGrafter"/>
</dbReference>
<evidence type="ECO:0000256" key="6">
    <source>
        <dbReference type="ARBA" id="ARBA00022842"/>
    </source>
</evidence>
<name>A0A5A9XFN7_9BACT</name>
<dbReference type="GO" id="GO:0006020">
    <property type="term" value="P:inositol metabolic process"/>
    <property type="evidence" value="ECO:0007669"/>
    <property type="project" value="TreeGrafter"/>
</dbReference>
<dbReference type="Proteomes" id="UP000324298">
    <property type="component" value="Unassembled WGS sequence"/>
</dbReference>
<dbReference type="InterPro" id="IPR020550">
    <property type="entry name" value="Inositol_monophosphatase_CS"/>
</dbReference>
<dbReference type="PRINTS" id="PR00377">
    <property type="entry name" value="IMPHPHTASES"/>
</dbReference>
<evidence type="ECO:0000313" key="10">
    <source>
        <dbReference type="Proteomes" id="UP000324298"/>
    </source>
</evidence>
<feature type="binding site" evidence="7">
    <location>
        <position position="84"/>
    </location>
    <ligand>
        <name>Mg(2+)</name>
        <dbReference type="ChEBI" id="CHEBI:18420"/>
        <label>1</label>
        <note>catalytic</note>
    </ligand>
</feature>
<dbReference type="InterPro" id="IPR022337">
    <property type="entry name" value="Inositol_monophosphatase_SuhB"/>
</dbReference>
<dbReference type="PROSITE" id="PS00630">
    <property type="entry name" value="IMP_2"/>
    <property type="match status" value="1"/>
</dbReference>
<comment type="catalytic activity">
    <reaction evidence="1 8">
        <text>a myo-inositol phosphate + H2O = myo-inositol + phosphate</text>
        <dbReference type="Rhea" id="RHEA:24056"/>
        <dbReference type="ChEBI" id="CHEBI:15377"/>
        <dbReference type="ChEBI" id="CHEBI:17268"/>
        <dbReference type="ChEBI" id="CHEBI:43474"/>
        <dbReference type="ChEBI" id="CHEBI:84139"/>
        <dbReference type="EC" id="3.1.3.25"/>
    </reaction>
</comment>
<keyword evidence="4 7" id="KW-0479">Metal-binding</keyword>
<accession>A0A5A9XFN7</accession>
<feature type="binding site" evidence="7">
    <location>
        <position position="212"/>
    </location>
    <ligand>
        <name>Mg(2+)</name>
        <dbReference type="ChEBI" id="CHEBI:18420"/>
        <label>1</label>
        <note>catalytic</note>
    </ligand>
</feature>
<keyword evidence="5 8" id="KW-0378">Hydrolase</keyword>
<dbReference type="Gene3D" id="3.40.190.80">
    <property type="match status" value="1"/>
</dbReference>
<sequence>MNEYREYLESAVTAALAAGSFQRHRFASRLEIDLKGDKNLVTEVDRESERLIVEHLLVRFPGHTIIAEEGEYPPGDSRFRWIIDPLDGTTNYAHGFPWFCVSIAVEVEGELAAGVIYNPLSNELFTAAKGGGAYMNGRRLRVSANAPLKNTLLGTGFPYDCATDPANNFASFVAFQKAARGIRRAGAAALDLAFVAAGRLDGFWELKLKPWDVAAGVLLVREAGGMVTTFDGSAYDVFNDRILASNGLIHDDMTALLAASAAGTAP</sequence>
<evidence type="ECO:0000313" key="9">
    <source>
        <dbReference type="EMBL" id="KAA0891255.1"/>
    </source>
</evidence>
<dbReference type="PANTHER" id="PTHR20854">
    <property type="entry name" value="INOSITOL MONOPHOSPHATASE"/>
    <property type="match status" value="1"/>
</dbReference>
<feature type="binding site" evidence="7">
    <location>
        <position position="87"/>
    </location>
    <ligand>
        <name>Mg(2+)</name>
        <dbReference type="ChEBI" id="CHEBI:18420"/>
        <label>1</label>
        <note>catalytic</note>
    </ligand>
</feature>
<evidence type="ECO:0000256" key="4">
    <source>
        <dbReference type="ARBA" id="ARBA00022723"/>
    </source>
</evidence>
<gene>
    <name evidence="9" type="ORF">ET418_10745</name>
</gene>
<dbReference type="PANTHER" id="PTHR20854:SF4">
    <property type="entry name" value="INOSITOL-1-MONOPHOSPHATASE-RELATED"/>
    <property type="match status" value="1"/>
</dbReference>
<feature type="binding site" evidence="7">
    <location>
        <position position="68"/>
    </location>
    <ligand>
        <name>Mg(2+)</name>
        <dbReference type="ChEBI" id="CHEBI:18420"/>
        <label>1</label>
        <note>catalytic</note>
    </ligand>
</feature>
<dbReference type="Gene3D" id="3.30.540.10">
    <property type="entry name" value="Fructose-1,6-Bisphosphatase, subunit A, domain 1"/>
    <property type="match status" value="1"/>
</dbReference>
<evidence type="ECO:0000256" key="2">
    <source>
        <dbReference type="ARBA" id="ARBA00001946"/>
    </source>
</evidence>
<dbReference type="InterPro" id="IPR020583">
    <property type="entry name" value="Inositol_monoP_metal-BS"/>
</dbReference>
<organism evidence="9 10">
    <name type="scientific">Oryzomonas rubra</name>
    <dbReference type="NCBI Taxonomy" id="2509454"/>
    <lineage>
        <taxon>Bacteria</taxon>
        <taxon>Pseudomonadati</taxon>
        <taxon>Thermodesulfobacteriota</taxon>
        <taxon>Desulfuromonadia</taxon>
        <taxon>Geobacterales</taxon>
        <taxon>Geobacteraceae</taxon>
        <taxon>Oryzomonas</taxon>
    </lineage>
</organism>
<evidence type="ECO:0000256" key="8">
    <source>
        <dbReference type="RuleBase" id="RU364068"/>
    </source>
</evidence>
<dbReference type="RefSeq" id="WP_149307619.1">
    <property type="nucleotide sequence ID" value="NZ_SRSD01000006.1"/>
</dbReference>
<dbReference type="OrthoDB" id="9785695at2"/>
<comment type="similarity">
    <text evidence="3 8">Belongs to the inositol monophosphatase superfamily.</text>
</comment>
<dbReference type="EMBL" id="SRSD01000006">
    <property type="protein sequence ID" value="KAA0891255.1"/>
    <property type="molecule type" value="Genomic_DNA"/>
</dbReference>
<protein>
    <recommendedName>
        <fullName evidence="8">Inositol-1-monophosphatase</fullName>
        <ecNumber evidence="8">3.1.3.25</ecNumber>
    </recommendedName>
</protein>
<dbReference type="EC" id="3.1.3.25" evidence="8"/>
<dbReference type="AlphaFoldDB" id="A0A5A9XFN7"/>
<dbReference type="InterPro" id="IPR000760">
    <property type="entry name" value="Inositol_monophosphatase-like"/>
</dbReference>
<dbReference type="GO" id="GO:0046854">
    <property type="term" value="P:phosphatidylinositol phosphate biosynthetic process"/>
    <property type="evidence" value="ECO:0007669"/>
    <property type="project" value="InterPro"/>
</dbReference>
<evidence type="ECO:0000256" key="1">
    <source>
        <dbReference type="ARBA" id="ARBA00001033"/>
    </source>
</evidence>
<proteinExistence type="inferred from homology"/>
<dbReference type="CDD" id="cd01639">
    <property type="entry name" value="IMPase"/>
    <property type="match status" value="1"/>
</dbReference>
<dbReference type="SUPFAM" id="SSF56655">
    <property type="entry name" value="Carbohydrate phosphatase"/>
    <property type="match status" value="1"/>
</dbReference>
<evidence type="ECO:0000256" key="3">
    <source>
        <dbReference type="ARBA" id="ARBA00009759"/>
    </source>
</evidence>
<evidence type="ECO:0000256" key="7">
    <source>
        <dbReference type="PIRSR" id="PIRSR600760-2"/>
    </source>
</evidence>
<dbReference type="GO" id="GO:0008934">
    <property type="term" value="F:inositol monophosphate 1-phosphatase activity"/>
    <property type="evidence" value="ECO:0007669"/>
    <property type="project" value="InterPro"/>
</dbReference>
<dbReference type="Pfam" id="PF00459">
    <property type="entry name" value="Inositol_P"/>
    <property type="match status" value="1"/>
</dbReference>